<dbReference type="Proteomes" id="UP000887578">
    <property type="component" value="Unplaced"/>
</dbReference>
<dbReference type="InterPro" id="IPR023828">
    <property type="entry name" value="Peptidase_S8_Ser-AS"/>
</dbReference>
<dbReference type="Gene3D" id="2.20.25.690">
    <property type="match status" value="1"/>
</dbReference>
<protein>
    <submittedName>
        <fullName evidence="8">Peptidase S8/S53 domain-containing protein</fullName>
    </submittedName>
</protein>
<dbReference type="Gene3D" id="3.40.50.200">
    <property type="entry name" value="Peptidase S8/S53 domain"/>
    <property type="match status" value="2"/>
</dbReference>
<evidence type="ECO:0000259" key="6">
    <source>
        <dbReference type="Pfam" id="PF00082"/>
    </source>
</evidence>
<dbReference type="AlphaFoldDB" id="A0A914Q7I2"/>
<sequence>MEKKLKIKESDAYENSGVDCIVWNDGEKWRACITISENLENAKVLTNFCDEHEYGFTDDKKTCYCVKIEKDGNLLEIFTSSRDDHGTNVANTAAGYFPDKPNQSGLAPGAQIYLINIIHTSDAIIKAIKKCIEMKVDIINFSIGLLLNPSAIEIIEKSVQKHGIIIFNAAPNEGPVYNSAAEKGAYVNCQMFIIGFIIPYEIICKMNEKFKETPPNGLYLGTSFAAPNAAGSIACLLSALKANSIQYSPTILKFVL</sequence>
<dbReference type="Pfam" id="PF00082">
    <property type="entry name" value="Peptidase_S8"/>
    <property type="match status" value="1"/>
</dbReference>
<dbReference type="GO" id="GO:0004252">
    <property type="term" value="F:serine-type endopeptidase activity"/>
    <property type="evidence" value="ECO:0007669"/>
    <property type="project" value="InterPro"/>
</dbReference>
<dbReference type="InterPro" id="IPR050131">
    <property type="entry name" value="Peptidase_S8_subtilisin-like"/>
</dbReference>
<keyword evidence="7" id="KW-1185">Reference proteome</keyword>
<evidence type="ECO:0000256" key="3">
    <source>
        <dbReference type="ARBA" id="ARBA00022801"/>
    </source>
</evidence>
<comment type="similarity">
    <text evidence="1 5">Belongs to the peptidase S8 family.</text>
</comment>
<evidence type="ECO:0000313" key="8">
    <source>
        <dbReference type="WBParaSite" id="PDA_v2.g27387.t1"/>
    </source>
</evidence>
<keyword evidence="3" id="KW-0378">Hydrolase</keyword>
<accession>A0A914Q7I2</accession>
<evidence type="ECO:0000256" key="1">
    <source>
        <dbReference type="ARBA" id="ARBA00011073"/>
    </source>
</evidence>
<dbReference type="PROSITE" id="PS51892">
    <property type="entry name" value="SUBTILASE"/>
    <property type="match status" value="1"/>
</dbReference>
<dbReference type="PANTHER" id="PTHR43806:SF14">
    <property type="entry name" value="TRIPEPTIDYL-PEPTIDASE 2"/>
    <property type="match status" value="1"/>
</dbReference>
<dbReference type="InterPro" id="IPR036852">
    <property type="entry name" value="Peptidase_S8/S53_dom_sf"/>
</dbReference>
<name>A0A914Q7I2_9BILA</name>
<dbReference type="GO" id="GO:0006508">
    <property type="term" value="P:proteolysis"/>
    <property type="evidence" value="ECO:0007669"/>
    <property type="project" value="UniProtKB-KW"/>
</dbReference>
<evidence type="ECO:0000256" key="2">
    <source>
        <dbReference type="ARBA" id="ARBA00022670"/>
    </source>
</evidence>
<evidence type="ECO:0000256" key="5">
    <source>
        <dbReference type="PROSITE-ProRule" id="PRU01240"/>
    </source>
</evidence>
<feature type="domain" description="Peptidase S8/S53" evidence="6">
    <location>
        <begin position="56"/>
        <end position="176"/>
    </location>
</feature>
<evidence type="ECO:0000256" key="4">
    <source>
        <dbReference type="ARBA" id="ARBA00022825"/>
    </source>
</evidence>
<comment type="caution">
    <text evidence="5">Lacks conserved residue(s) required for the propagation of feature annotation.</text>
</comment>
<reference evidence="8" key="1">
    <citation type="submission" date="2022-11" db="UniProtKB">
        <authorList>
            <consortium name="WormBaseParasite"/>
        </authorList>
    </citation>
    <scope>IDENTIFICATION</scope>
</reference>
<dbReference type="InterPro" id="IPR000209">
    <property type="entry name" value="Peptidase_S8/S53_dom"/>
</dbReference>
<dbReference type="PRINTS" id="PR00723">
    <property type="entry name" value="SUBTILISIN"/>
</dbReference>
<dbReference type="PROSITE" id="PS00138">
    <property type="entry name" value="SUBTILASE_SER"/>
    <property type="match status" value="1"/>
</dbReference>
<keyword evidence="2" id="KW-0645">Protease</keyword>
<keyword evidence="4" id="KW-0720">Serine protease</keyword>
<proteinExistence type="inferred from homology"/>
<dbReference type="GO" id="GO:0008240">
    <property type="term" value="F:tripeptidyl-peptidase activity"/>
    <property type="evidence" value="ECO:0007669"/>
    <property type="project" value="TreeGrafter"/>
</dbReference>
<dbReference type="GO" id="GO:0005829">
    <property type="term" value="C:cytosol"/>
    <property type="evidence" value="ECO:0007669"/>
    <property type="project" value="TreeGrafter"/>
</dbReference>
<dbReference type="SUPFAM" id="SSF52743">
    <property type="entry name" value="Subtilisin-like"/>
    <property type="match status" value="1"/>
</dbReference>
<dbReference type="PANTHER" id="PTHR43806">
    <property type="entry name" value="PEPTIDASE S8"/>
    <property type="match status" value="1"/>
</dbReference>
<organism evidence="7 8">
    <name type="scientific">Panagrolaimus davidi</name>
    <dbReference type="NCBI Taxonomy" id="227884"/>
    <lineage>
        <taxon>Eukaryota</taxon>
        <taxon>Metazoa</taxon>
        <taxon>Ecdysozoa</taxon>
        <taxon>Nematoda</taxon>
        <taxon>Chromadorea</taxon>
        <taxon>Rhabditida</taxon>
        <taxon>Tylenchina</taxon>
        <taxon>Panagrolaimomorpha</taxon>
        <taxon>Panagrolaimoidea</taxon>
        <taxon>Panagrolaimidae</taxon>
        <taxon>Panagrolaimus</taxon>
    </lineage>
</organism>
<evidence type="ECO:0000313" key="7">
    <source>
        <dbReference type="Proteomes" id="UP000887578"/>
    </source>
</evidence>
<dbReference type="InterPro" id="IPR015500">
    <property type="entry name" value="Peptidase_S8_subtilisin-rel"/>
</dbReference>
<dbReference type="WBParaSite" id="PDA_v2.g27387.t1">
    <property type="protein sequence ID" value="PDA_v2.g27387.t1"/>
    <property type="gene ID" value="PDA_v2.g27387"/>
</dbReference>